<evidence type="ECO:0000313" key="2">
    <source>
        <dbReference type="Proteomes" id="UP000011777"/>
    </source>
</evidence>
<evidence type="ECO:0000313" key="1">
    <source>
        <dbReference type="EMBL" id="EMG46496.1"/>
    </source>
</evidence>
<reference evidence="1 2" key="1">
    <citation type="submission" date="2013-02" db="EMBL/GenBank/DDBJ databases">
        <title>Genome sequence of Candida maltosa Xu316, a potential industrial strain for xylitol and ethanol production.</title>
        <authorList>
            <person name="Yu J."/>
            <person name="Wang Q."/>
            <person name="Geng X."/>
            <person name="Bao W."/>
            <person name="He P."/>
            <person name="Cai J."/>
        </authorList>
    </citation>
    <scope>NUCLEOTIDE SEQUENCE [LARGE SCALE GENOMIC DNA]</scope>
    <source>
        <strain evidence="2">Xu316</strain>
    </source>
</reference>
<organism evidence="1 2">
    <name type="scientific">Candida maltosa (strain Xu316)</name>
    <name type="common">Yeast</name>
    <dbReference type="NCBI Taxonomy" id="1245528"/>
    <lineage>
        <taxon>Eukaryota</taxon>
        <taxon>Fungi</taxon>
        <taxon>Dikarya</taxon>
        <taxon>Ascomycota</taxon>
        <taxon>Saccharomycotina</taxon>
        <taxon>Pichiomycetes</taxon>
        <taxon>Debaryomycetaceae</taxon>
        <taxon>Candida/Lodderomyces clade</taxon>
        <taxon>Candida</taxon>
    </lineage>
</organism>
<keyword evidence="2" id="KW-1185">Reference proteome</keyword>
<dbReference type="HOGENOM" id="CLU_3429927_0_0_1"/>
<protein>
    <submittedName>
        <fullName evidence="1">Uncharacterized protein</fullName>
    </submittedName>
</protein>
<accession>M3IJE1</accession>
<dbReference type="Proteomes" id="UP000011777">
    <property type="component" value="Unassembled WGS sequence"/>
</dbReference>
<dbReference type="AlphaFoldDB" id="M3IJE1"/>
<proteinExistence type="predicted"/>
<comment type="caution">
    <text evidence="1">The sequence shown here is derived from an EMBL/GenBank/DDBJ whole genome shotgun (WGS) entry which is preliminary data.</text>
</comment>
<sequence length="19" mass="2092">MQDKIKSAGIEEMDGYGYG</sequence>
<name>M3IJE1_CANMX</name>
<gene>
    <name evidence="1" type="ORF">G210_3264</name>
</gene>
<dbReference type="EMBL" id="AOGT01001986">
    <property type="protein sequence ID" value="EMG46496.1"/>
    <property type="molecule type" value="Genomic_DNA"/>
</dbReference>